<proteinExistence type="predicted"/>
<evidence type="ECO:0000256" key="2">
    <source>
        <dbReference type="SAM" id="SignalP"/>
    </source>
</evidence>
<feature type="region of interest" description="Disordered" evidence="1">
    <location>
        <begin position="108"/>
        <end position="176"/>
    </location>
</feature>
<dbReference type="PANTHER" id="PTHR46579">
    <property type="entry name" value="F5/8 TYPE C DOMAIN-CONTAINING PROTEIN-RELATED"/>
    <property type="match status" value="1"/>
</dbReference>
<feature type="non-terminal residue" evidence="3">
    <location>
        <position position="810"/>
    </location>
</feature>
<keyword evidence="2" id="KW-0732">Signal</keyword>
<name>A0A0C9RYB7_9HYME</name>
<evidence type="ECO:0000256" key="1">
    <source>
        <dbReference type="SAM" id="MobiDB-lite"/>
    </source>
</evidence>
<gene>
    <name evidence="3" type="ORF">g.11436</name>
</gene>
<accession>A0A0C9RYB7</accession>
<feature type="compositionally biased region" description="Acidic residues" evidence="1">
    <location>
        <begin position="150"/>
        <end position="167"/>
    </location>
</feature>
<evidence type="ECO:0000313" key="3">
    <source>
        <dbReference type="EMBL" id="JAG82718.1"/>
    </source>
</evidence>
<feature type="chain" id="PRO_5002202429" evidence="2">
    <location>
        <begin position="17"/>
        <end position="810"/>
    </location>
</feature>
<reference evidence="3" key="1">
    <citation type="submission" date="2015-01" db="EMBL/GenBank/DDBJ databases">
        <title>Transcriptome Assembly of Fopius arisanus.</title>
        <authorList>
            <person name="Geib S."/>
        </authorList>
    </citation>
    <scope>NUCLEOTIDE SEQUENCE</scope>
</reference>
<dbReference type="EMBL" id="GBYB01012951">
    <property type="protein sequence ID" value="JAG82718.1"/>
    <property type="molecule type" value="Transcribed_RNA"/>
</dbReference>
<organism evidence="3">
    <name type="scientific">Fopius arisanus</name>
    <dbReference type="NCBI Taxonomy" id="64838"/>
    <lineage>
        <taxon>Eukaryota</taxon>
        <taxon>Metazoa</taxon>
        <taxon>Ecdysozoa</taxon>
        <taxon>Arthropoda</taxon>
        <taxon>Hexapoda</taxon>
        <taxon>Insecta</taxon>
        <taxon>Pterygota</taxon>
        <taxon>Neoptera</taxon>
        <taxon>Endopterygota</taxon>
        <taxon>Hymenoptera</taxon>
        <taxon>Apocrita</taxon>
        <taxon>Ichneumonoidea</taxon>
        <taxon>Braconidae</taxon>
        <taxon>Opiinae</taxon>
        <taxon>Fopius</taxon>
    </lineage>
</organism>
<protein>
    <submittedName>
        <fullName evidence="3">ORF c18410_g2_i1|g.11436 c18410_g2_i1|m.114 36 type:3prime_partial len:811 (+) protein</fullName>
    </submittedName>
</protein>
<feature type="region of interest" description="Disordered" evidence="1">
    <location>
        <begin position="61"/>
        <end position="84"/>
    </location>
</feature>
<feature type="compositionally biased region" description="Basic and acidic residues" evidence="1">
    <location>
        <begin position="62"/>
        <end position="74"/>
    </location>
</feature>
<dbReference type="AlphaFoldDB" id="A0A0C9RYB7"/>
<sequence>MIDFLLPLIFSILTQGVMDDGNFQRQGRGSSKSAIQRRQSKFRRAFVEFDHENFLAGAWPGRHNDGVRERHVNDGPEGINVDYDSEELIDNFQIGDEDENEIVDNSLEISSNDSESKQEDRSLQSGDSATEESEEEEDEQERANRRGDDWECASIEDEDGDTEDDENEAHNNTPFMQSSLNHLDKRLNVQDHITVKDYFLAGLAMSMAHKWTYEATLVYYKWIARTTHHSGLPTTKKGLWKALQRNDETVTRQLYCRECRIPVGVGKIVDKECECKLCGPNESHKHVAFFFSVSMKHQIEELFCVPNVVQSLKYRFNRPHSNCMRDIYDGTEYKKLCELGKFLHNEWNFSFTFNTDGASISESSSLSAWPLFVQINELPPHLRKKHILLAGIWVDKQKPLPNAYMLPFTQQINKLYVDGITWQPSVGYNIISKFIPLIFCADSGARYEYLRMTQFNGKWGCTFCYHKGTFIAGIKGSKYPADDTYSLRTDASIRADAVEALENYQQGKRDVNNIRGVKGPSALGLLKGFDLGKGSVVDTMHNIAGVVKHHLLMFLKDVGEEWYIGEPQSRRKIDKVMLSIKFPSRISRRTRELKYVNSYKCSEWRNFAYYGLICLEKILPDKYLKHLALLFEAVYILNGDCIILDDIDYAENLLKRYVINFDFYFETKKMTYNIHLLTHVCQTVRNWGPMWVHNAYPFESMNRKIIQAITSSNGAVLQVYTRFLMNKFIQNCAYDKTISHDTRNYISELLNVVHYDYSIERNDIRSHRFVCLGKGNCRQPSESERDIICQAGYVPENFTVYKHARIDGID</sequence>
<feature type="signal peptide" evidence="2">
    <location>
        <begin position="1"/>
        <end position="16"/>
    </location>
</feature>
<feature type="compositionally biased region" description="Acidic residues" evidence="1">
    <location>
        <begin position="129"/>
        <end position="140"/>
    </location>
</feature>
<dbReference type="PANTHER" id="PTHR46579:SF1">
    <property type="entry name" value="F5_8 TYPE C DOMAIN-CONTAINING PROTEIN"/>
    <property type="match status" value="1"/>
</dbReference>